<name>A0A6C0F478_9ZZZZ</name>
<feature type="transmembrane region" description="Helical" evidence="1">
    <location>
        <begin position="6"/>
        <end position="23"/>
    </location>
</feature>
<keyword evidence="1" id="KW-0472">Membrane</keyword>
<keyword evidence="1" id="KW-0812">Transmembrane</keyword>
<evidence type="ECO:0000256" key="1">
    <source>
        <dbReference type="SAM" id="Phobius"/>
    </source>
</evidence>
<dbReference type="EMBL" id="MN739029">
    <property type="protein sequence ID" value="QHT36034.1"/>
    <property type="molecule type" value="Genomic_DNA"/>
</dbReference>
<keyword evidence="1" id="KW-1133">Transmembrane helix</keyword>
<reference evidence="2" key="1">
    <citation type="journal article" date="2020" name="Nature">
        <title>Giant virus diversity and host interactions through global metagenomics.</title>
        <authorList>
            <person name="Schulz F."/>
            <person name="Roux S."/>
            <person name="Paez-Espino D."/>
            <person name="Jungbluth S."/>
            <person name="Walsh D.A."/>
            <person name="Denef V.J."/>
            <person name="McMahon K.D."/>
            <person name="Konstantinidis K.T."/>
            <person name="Eloe-Fadrosh E.A."/>
            <person name="Kyrpides N.C."/>
            <person name="Woyke T."/>
        </authorList>
    </citation>
    <scope>NUCLEOTIDE SEQUENCE</scope>
    <source>
        <strain evidence="2">GVMAG-M-3300009182-46</strain>
    </source>
</reference>
<evidence type="ECO:0000313" key="2">
    <source>
        <dbReference type="EMBL" id="QHT36034.1"/>
    </source>
</evidence>
<dbReference type="AlphaFoldDB" id="A0A6C0F478"/>
<proteinExistence type="predicted"/>
<sequence length="139" mass="15644">MKEDLFKMIGLFFAVLFLVYLAVKGMKLHFQVVEGLTNKSATENKKTDSYGEAGDASGYAAAIKARSIQIQDGLLIDKYRSDYENVLINMDDHLNLLALKEALNLKKDGPEHHEGIARINAYHNARTNLNHSMKFLDSQ</sequence>
<accession>A0A6C0F478</accession>
<organism evidence="2">
    <name type="scientific">viral metagenome</name>
    <dbReference type="NCBI Taxonomy" id="1070528"/>
    <lineage>
        <taxon>unclassified sequences</taxon>
        <taxon>metagenomes</taxon>
        <taxon>organismal metagenomes</taxon>
    </lineage>
</organism>
<protein>
    <submittedName>
        <fullName evidence="2">Uncharacterized protein</fullName>
    </submittedName>
</protein>